<reference evidence="9" key="1">
    <citation type="journal article" date="2019" name="Int. J. Syst. Evol. Microbiol.">
        <title>The Global Catalogue of Microorganisms (GCM) 10K type strain sequencing project: providing services to taxonomists for standard genome sequencing and annotation.</title>
        <authorList>
            <consortium name="The Broad Institute Genomics Platform"/>
            <consortium name="The Broad Institute Genome Sequencing Center for Infectious Disease"/>
            <person name="Wu L."/>
            <person name="Ma J."/>
        </authorList>
    </citation>
    <scope>NUCLEOTIDE SEQUENCE [LARGE SCALE GENOMIC DNA]</scope>
    <source>
        <strain evidence="9">JCM 6833</strain>
    </source>
</reference>
<organism evidence="8 9">
    <name type="scientific">Actinomadura fulvescens</name>
    <dbReference type="NCBI Taxonomy" id="46160"/>
    <lineage>
        <taxon>Bacteria</taxon>
        <taxon>Bacillati</taxon>
        <taxon>Actinomycetota</taxon>
        <taxon>Actinomycetes</taxon>
        <taxon>Streptosporangiales</taxon>
        <taxon>Thermomonosporaceae</taxon>
        <taxon>Actinomadura</taxon>
    </lineage>
</organism>
<dbReference type="EC" id="5.2.1.8" evidence="5"/>
<sequence>MRRRPTGLRRPAAAVLIIPLLLTGCSLFGDDLGDIQVAVKGEVGQRPDVSFPKDRPGDELAVKTLEKGKGAAARKGDLVVADYVGYRWSDGGYKLLANTYMAGQPGAFPVGRLVKGLDKALEGSRAGGRVVAKIPPKDGYGSKGDAQHQVGASDSLVYVLDVRAVYSSTAGAQGGAQPLNDPRMPKVQGQTGKAPTVTVPRVAAPKKLAVNVLVEGTGPEVRKGQLLALQYVGLFWRDGKVFDSSWSAGRPYAVTIGTGQVVKGWDDGLLGRKVGSRVLLVVPPAMGYGSKGLPQAGIKGTDTLVFVVDILGAH</sequence>
<evidence type="ECO:0000313" key="9">
    <source>
        <dbReference type="Proteomes" id="UP001501509"/>
    </source>
</evidence>
<keyword evidence="3 4" id="KW-0413">Isomerase</keyword>
<dbReference type="EMBL" id="BAAATD010000003">
    <property type="protein sequence ID" value="GAA2592200.1"/>
    <property type="molecule type" value="Genomic_DNA"/>
</dbReference>
<dbReference type="Gene3D" id="3.10.50.40">
    <property type="match status" value="2"/>
</dbReference>
<proteinExistence type="inferred from homology"/>
<gene>
    <name evidence="8" type="ORF">GCM10010411_26480</name>
</gene>
<evidence type="ECO:0000256" key="6">
    <source>
        <dbReference type="SAM" id="MobiDB-lite"/>
    </source>
</evidence>
<keyword evidence="2 4" id="KW-0697">Rotamase</keyword>
<dbReference type="PANTHER" id="PTHR45779">
    <property type="entry name" value="PEPTIDYLPROLYL ISOMERASE"/>
    <property type="match status" value="1"/>
</dbReference>
<dbReference type="PROSITE" id="PS51257">
    <property type="entry name" value="PROKAR_LIPOPROTEIN"/>
    <property type="match status" value="1"/>
</dbReference>
<protein>
    <recommendedName>
        <fullName evidence="5">Peptidyl-prolyl cis-trans isomerase</fullName>
        <ecNumber evidence="5">5.2.1.8</ecNumber>
    </recommendedName>
</protein>
<dbReference type="RefSeq" id="WP_344540820.1">
    <property type="nucleotide sequence ID" value="NZ_BAAATD010000003.1"/>
</dbReference>
<dbReference type="InterPro" id="IPR001179">
    <property type="entry name" value="PPIase_FKBP_dom"/>
</dbReference>
<comment type="similarity">
    <text evidence="5">Belongs to the FKBP-type PPIase family.</text>
</comment>
<evidence type="ECO:0000256" key="1">
    <source>
        <dbReference type="ARBA" id="ARBA00000971"/>
    </source>
</evidence>
<evidence type="ECO:0000256" key="4">
    <source>
        <dbReference type="PROSITE-ProRule" id="PRU00277"/>
    </source>
</evidence>
<dbReference type="Pfam" id="PF00254">
    <property type="entry name" value="FKBP_C"/>
    <property type="match status" value="2"/>
</dbReference>
<evidence type="ECO:0000256" key="2">
    <source>
        <dbReference type="ARBA" id="ARBA00023110"/>
    </source>
</evidence>
<evidence type="ECO:0000313" key="8">
    <source>
        <dbReference type="EMBL" id="GAA2592200.1"/>
    </source>
</evidence>
<feature type="region of interest" description="Disordered" evidence="6">
    <location>
        <begin position="171"/>
        <end position="194"/>
    </location>
</feature>
<keyword evidence="9" id="KW-1185">Reference proteome</keyword>
<feature type="domain" description="PPIase FKBP-type" evidence="7">
    <location>
        <begin position="224"/>
        <end position="314"/>
    </location>
</feature>
<dbReference type="PROSITE" id="PS50059">
    <property type="entry name" value="FKBP_PPIASE"/>
    <property type="match status" value="2"/>
</dbReference>
<dbReference type="SUPFAM" id="SSF54534">
    <property type="entry name" value="FKBP-like"/>
    <property type="match status" value="2"/>
</dbReference>
<dbReference type="PANTHER" id="PTHR45779:SF7">
    <property type="entry name" value="PEPTIDYLPROLYL ISOMERASE"/>
    <property type="match status" value="1"/>
</dbReference>
<evidence type="ECO:0000256" key="5">
    <source>
        <dbReference type="RuleBase" id="RU003915"/>
    </source>
</evidence>
<evidence type="ECO:0000256" key="3">
    <source>
        <dbReference type="ARBA" id="ARBA00023235"/>
    </source>
</evidence>
<dbReference type="GO" id="GO:0016853">
    <property type="term" value="F:isomerase activity"/>
    <property type="evidence" value="ECO:0007669"/>
    <property type="project" value="UniProtKB-KW"/>
</dbReference>
<dbReference type="Proteomes" id="UP001501509">
    <property type="component" value="Unassembled WGS sequence"/>
</dbReference>
<accession>A0ABP6C0G5</accession>
<dbReference type="InterPro" id="IPR044609">
    <property type="entry name" value="FKBP2/11"/>
</dbReference>
<comment type="caution">
    <text evidence="8">The sequence shown here is derived from an EMBL/GenBank/DDBJ whole genome shotgun (WGS) entry which is preliminary data.</text>
</comment>
<name>A0ABP6C0G5_9ACTN</name>
<dbReference type="InterPro" id="IPR046357">
    <property type="entry name" value="PPIase_dom_sf"/>
</dbReference>
<comment type="catalytic activity">
    <reaction evidence="1 4 5">
        <text>[protein]-peptidylproline (omega=180) = [protein]-peptidylproline (omega=0)</text>
        <dbReference type="Rhea" id="RHEA:16237"/>
        <dbReference type="Rhea" id="RHEA-COMP:10747"/>
        <dbReference type="Rhea" id="RHEA-COMP:10748"/>
        <dbReference type="ChEBI" id="CHEBI:83833"/>
        <dbReference type="ChEBI" id="CHEBI:83834"/>
        <dbReference type="EC" id="5.2.1.8"/>
    </reaction>
</comment>
<feature type="domain" description="PPIase FKBP-type" evidence="7">
    <location>
        <begin position="76"/>
        <end position="166"/>
    </location>
</feature>
<evidence type="ECO:0000259" key="7">
    <source>
        <dbReference type="PROSITE" id="PS50059"/>
    </source>
</evidence>